<comment type="caution">
    <text evidence="1">The sequence shown here is derived from an EMBL/GenBank/DDBJ whole genome shotgun (WGS) entry which is preliminary data.</text>
</comment>
<evidence type="ECO:0000313" key="2">
    <source>
        <dbReference type="Proteomes" id="UP001396334"/>
    </source>
</evidence>
<proteinExistence type="predicted"/>
<sequence length="162" mass="18144">MGICTEGRCIILGCSVQGVCFWWCESRVRPSPGRRTVSLVSPCPGGRSPLCHCRQVWDKAQGAGANGRCCICTLILYVLQDLASWLELSDRYKVWSGFVSGFLVWVRRRSDGSVRSRGMVSSESGPRIHLDIWVFQVDTEGGFKDLITTRGNEKSEFGFRIF</sequence>
<gene>
    <name evidence="1" type="ORF">V6N11_027115</name>
</gene>
<keyword evidence="2" id="KW-1185">Reference proteome</keyword>
<evidence type="ECO:0000313" key="1">
    <source>
        <dbReference type="EMBL" id="KAK8987363.1"/>
    </source>
</evidence>
<dbReference type="Proteomes" id="UP001396334">
    <property type="component" value="Unassembled WGS sequence"/>
</dbReference>
<dbReference type="EMBL" id="JBBPBN010000060">
    <property type="protein sequence ID" value="KAK8987363.1"/>
    <property type="molecule type" value="Genomic_DNA"/>
</dbReference>
<protein>
    <submittedName>
        <fullName evidence="1">Uncharacterized protein</fullName>
    </submittedName>
</protein>
<accession>A0ABR2PGG4</accession>
<name>A0ABR2PGG4_9ROSI</name>
<reference evidence="1 2" key="1">
    <citation type="journal article" date="2024" name="G3 (Bethesda)">
        <title>Genome assembly of Hibiscus sabdariffa L. provides insights into metabolisms of medicinal natural products.</title>
        <authorList>
            <person name="Kim T."/>
        </authorList>
    </citation>
    <scope>NUCLEOTIDE SEQUENCE [LARGE SCALE GENOMIC DNA]</scope>
    <source>
        <strain evidence="1">TK-2024</strain>
        <tissue evidence="1">Old leaves</tissue>
    </source>
</reference>
<organism evidence="1 2">
    <name type="scientific">Hibiscus sabdariffa</name>
    <name type="common">roselle</name>
    <dbReference type="NCBI Taxonomy" id="183260"/>
    <lineage>
        <taxon>Eukaryota</taxon>
        <taxon>Viridiplantae</taxon>
        <taxon>Streptophyta</taxon>
        <taxon>Embryophyta</taxon>
        <taxon>Tracheophyta</taxon>
        <taxon>Spermatophyta</taxon>
        <taxon>Magnoliopsida</taxon>
        <taxon>eudicotyledons</taxon>
        <taxon>Gunneridae</taxon>
        <taxon>Pentapetalae</taxon>
        <taxon>rosids</taxon>
        <taxon>malvids</taxon>
        <taxon>Malvales</taxon>
        <taxon>Malvaceae</taxon>
        <taxon>Malvoideae</taxon>
        <taxon>Hibiscus</taxon>
    </lineage>
</organism>